<dbReference type="EMBL" id="KL198021">
    <property type="protein sequence ID" value="KDQ18347.1"/>
    <property type="molecule type" value="Genomic_DNA"/>
</dbReference>
<evidence type="ECO:0000313" key="4">
    <source>
        <dbReference type="Proteomes" id="UP000027195"/>
    </source>
</evidence>
<dbReference type="AlphaFoldDB" id="A0A067N2L5"/>
<feature type="transmembrane region" description="Helical" evidence="2">
    <location>
        <begin position="54"/>
        <end position="81"/>
    </location>
</feature>
<gene>
    <name evidence="3" type="ORF">BOTBODRAFT_28756</name>
</gene>
<sequence>MAAIPSSAKGKGRETATETTPLTQSSSSHHPYSVDSGPSTPASQESTRPNVSNYLYTVLVSTFSILLFGFLLLILIGSSYFNSAPALHQAPSEIVERSVAWQLDSVQVHEIQDDGLALLVSSTVRINTEWLIGISDDGPSGWWETLRKGVGRWGVRRLRMVTVTAPSLHVRSTSLLPSHKAAAPLLFNITVPSFSLNLIKRSDDHSSVTQLKLPVFIRPTTNTTDLLSFMRKSWEAGQIAASVDAARIHIQGGGLGDQGWRKLLDVNRDDIRMDIRIPIPPSPPNFPQPGTPLPPLASLIKLETYSLRPMRKPDLGNFGLGIEASASLPLPIPSTLHLGMSTTLPTLPFLVSLLPSNFSSPWPSTPVAHAYAAPRLIMNDPSNPHISVAITGTVLPLTPASLPLLSGLASNYLSALPSPILLTSLTPISMLRIPPVVAEFPAPPERPKIIRHIALRNMRVSVGQGGTTLTASGTIYAEIQLPPQMKDVVPLLDVQKVWPDALVYDGDPPVWGISSLPRPPHLPHLPHIPPILPKPPKFPPPSLPHVPHMPWTWPITPPKPAPLPDPLPEKAFARILPPEWLNATMLPLHEDDPEGLLRVRAHFTDIPFEVLPGRDAVFRAFISKVLFSHEGARAGIRGVAAIGLQIEGLDSAATGNLIELSGLPFETSVVIGKKDVLNHVGSKLSELYKRAL</sequence>
<protein>
    <submittedName>
        <fullName evidence="3">Uncharacterized protein</fullName>
    </submittedName>
</protein>
<keyword evidence="2" id="KW-1133">Transmembrane helix</keyword>
<accession>A0A067N2L5</accession>
<name>A0A067N2L5_BOTB1</name>
<evidence type="ECO:0000313" key="3">
    <source>
        <dbReference type="EMBL" id="KDQ18347.1"/>
    </source>
</evidence>
<feature type="compositionally biased region" description="Polar residues" evidence="1">
    <location>
        <begin position="36"/>
        <end position="47"/>
    </location>
</feature>
<keyword evidence="2" id="KW-0472">Membrane</keyword>
<feature type="region of interest" description="Disordered" evidence="1">
    <location>
        <begin position="1"/>
        <end position="47"/>
    </location>
</feature>
<dbReference type="HOGENOM" id="CLU_014996_0_0_1"/>
<reference evidence="4" key="1">
    <citation type="journal article" date="2014" name="Proc. Natl. Acad. Sci. U.S.A.">
        <title>Extensive sampling of basidiomycete genomes demonstrates inadequacy of the white-rot/brown-rot paradigm for wood decay fungi.</title>
        <authorList>
            <person name="Riley R."/>
            <person name="Salamov A.A."/>
            <person name="Brown D.W."/>
            <person name="Nagy L.G."/>
            <person name="Floudas D."/>
            <person name="Held B.W."/>
            <person name="Levasseur A."/>
            <person name="Lombard V."/>
            <person name="Morin E."/>
            <person name="Otillar R."/>
            <person name="Lindquist E.A."/>
            <person name="Sun H."/>
            <person name="LaButti K.M."/>
            <person name="Schmutz J."/>
            <person name="Jabbour D."/>
            <person name="Luo H."/>
            <person name="Baker S.E."/>
            <person name="Pisabarro A.G."/>
            <person name="Walton J.D."/>
            <person name="Blanchette R.A."/>
            <person name="Henrissat B."/>
            <person name="Martin F."/>
            <person name="Cullen D."/>
            <person name="Hibbett D.S."/>
            <person name="Grigoriev I.V."/>
        </authorList>
    </citation>
    <scope>NUCLEOTIDE SEQUENCE [LARGE SCALE GENOMIC DNA]</scope>
    <source>
        <strain evidence="4">FD-172 SS1</strain>
    </source>
</reference>
<organism evidence="3 4">
    <name type="scientific">Botryobasidium botryosum (strain FD-172 SS1)</name>
    <dbReference type="NCBI Taxonomy" id="930990"/>
    <lineage>
        <taxon>Eukaryota</taxon>
        <taxon>Fungi</taxon>
        <taxon>Dikarya</taxon>
        <taxon>Basidiomycota</taxon>
        <taxon>Agaricomycotina</taxon>
        <taxon>Agaricomycetes</taxon>
        <taxon>Cantharellales</taxon>
        <taxon>Botryobasidiaceae</taxon>
        <taxon>Botryobasidium</taxon>
    </lineage>
</organism>
<dbReference type="STRING" id="930990.A0A067N2L5"/>
<keyword evidence="2" id="KW-0812">Transmembrane</keyword>
<evidence type="ECO:0000256" key="2">
    <source>
        <dbReference type="SAM" id="Phobius"/>
    </source>
</evidence>
<dbReference type="OrthoDB" id="10039566at2759"/>
<dbReference type="Proteomes" id="UP000027195">
    <property type="component" value="Unassembled WGS sequence"/>
</dbReference>
<dbReference type="InParanoid" id="A0A067N2L5"/>
<evidence type="ECO:0000256" key="1">
    <source>
        <dbReference type="SAM" id="MobiDB-lite"/>
    </source>
</evidence>
<proteinExistence type="predicted"/>
<keyword evidence="4" id="KW-1185">Reference proteome</keyword>